<dbReference type="Proteomes" id="UP001516662">
    <property type="component" value="Unassembled WGS sequence"/>
</dbReference>
<feature type="transmembrane region" description="Helical" evidence="1">
    <location>
        <begin position="52"/>
        <end position="74"/>
    </location>
</feature>
<keyword evidence="1" id="KW-0472">Membrane</keyword>
<sequence length="247" mass="27834">MKKQDELLLQLESIVKELQAGRDESATTVAMGQKSRMPNLSGLFLRYFFKIWGLKIIGLFIICTVLIAGTVWYFSGSTFTQRETAFVEQVQELSTLATAQAHIKVIIEQQDNKIFGKDITVNIPGTKRELLLVVPATVIAGVDLKNLTNDRVDVNEKQKEITLTLPHATFIQEPSIQMDKVRAFSDEGLFRTEVRWSEGFELAAEAQELIKQEALEVGLLQTAENSAERVLKEFFSNLGYTVTVNYK</sequence>
<keyword evidence="3" id="KW-1185">Reference proteome</keyword>
<evidence type="ECO:0000313" key="2">
    <source>
        <dbReference type="EMBL" id="MBE4910672.1"/>
    </source>
</evidence>
<proteinExistence type="predicted"/>
<reference evidence="2 3" key="1">
    <citation type="submission" date="2020-10" db="EMBL/GenBank/DDBJ databases">
        <title>Bacillus sp. HD4P25, an endophyte from a halophyte.</title>
        <authorList>
            <person name="Sun J.-Q."/>
        </authorList>
    </citation>
    <scope>NUCLEOTIDE SEQUENCE [LARGE SCALE GENOMIC DNA]</scope>
    <source>
        <strain evidence="2 3">YIM 93174</strain>
    </source>
</reference>
<accession>A0ABR9QQ85</accession>
<keyword evidence="1" id="KW-1133">Transmembrane helix</keyword>
<evidence type="ECO:0000256" key="1">
    <source>
        <dbReference type="SAM" id="Phobius"/>
    </source>
</evidence>
<dbReference type="EMBL" id="JADCLJ010000025">
    <property type="protein sequence ID" value="MBE4910672.1"/>
    <property type="molecule type" value="Genomic_DNA"/>
</dbReference>
<keyword evidence="1" id="KW-0812">Transmembrane</keyword>
<evidence type="ECO:0000313" key="3">
    <source>
        <dbReference type="Proteomes" id="UP001516662"/>
    </source>
</evidence>
<name>A0ABR9QQ85_9BACI</name>
<dbReference type="InterPro" id="IPR025324">
    <property type="entry name" value="DUF4230"/>
</dbReference>
<comment type="caution">
    <text evidence="2">The sequence shown here is derived from an EMBL/GenBank/DDBJ whole genome shotgun (WGS) entry which is preliminary data.</text>
</comment>
<gene>
    <name evidence="2" type="ORF">IMZ08_21765</name>
</gene>
<dbReference type="Pfam" id="PF14014">
    <property type="entry name" value="DUF4230"/>
    <property type="match status" value="1"/>
</dbReference>
<protein>
    <submittedName>
        <fullName evidence="2">DUF4230 domain-containing protein</fullName>
    </submittedName>
</protein>
<dbReference type="RefSeq" id="WP_193539941.1">
    <property type="nucleotide sequence ID" value="NZ_JADCLJ010000025.1"/>
</dbReference>
<organism evidence="2 3">
    <name type="scientific">Litchfieldia luteola</name>
    <dbReference type="NCBI Taxonomy" id="682179"/>
    <lineage>
        <taxon>Bacteria</taxon>
        <taxon>Bacillati</taxon>
        <taxon>Bacillota</taxon>
        <taxon>Bacilli</taxon>
        <taxon>Bacillales</taxon>
        <taxon>Bacillaceae</taxon>
        <taxon>Litchfieldia</taxon>
    </lineage>
</organism>